<sequence length="467" mass="52373">MSFILLLNLLVKPIGIVVENLVQDRIGHEAFGLFSALFSLATIGAVLSDLGISQLATKKIAADKSYFEAYFPTVFPIKILLALLFPLLMLALGFILGYDAHTLYLLFFIAFTFGISQFILFFRATLQGNQNFNVDAVGSVADKFLLVFFVLALLPVGLTLENFVYARALATGLAFVALYFLITKLYGRLRIKLNRVHLKELLRDSLPFALITLVYGINERVDIVMLERLSSAKEAGLYAGPYRWVDAVMMYLWTILPIFFAKFALTIQDKKEQEKLLHFGQVVVSLPIIFICVFSFFYGELFFFQFSNSTPAEIAAMVRNLQILFLNVLVHGFFAIYSTLLTSSNFEKPVSKLVAASIVINLTLNVIFIPEYGSLAAAWNTLFCAVFVSVGYFIMVGRKVKIKLPYALLLKLVLLTVLLGGLFFGLNYLSGLWWLNTILAGAGFLILVFILQIISLAQIRQLLNRRP</sequence>
<dbReference type="PANTHER" id="PTHR30250">
    <property type="entry name" value="PST FAMILY PREDICTED COLANIC ACID TRANSPORTER"/>
    <property type="match status" value="1"/>
</dbReference>
<feature type="transmembrane region" description="Helical" evidence="6">
    <location>
        <begin position="164"/>
        <end position="181"/>
    </location>
</feature>
<dbReference type="InterPro" id="IPR050833">
    <property type="entry name" value="Poly_Biosynth_Transport"/>
</dbReference>
<keyword evidence="5 6" id="KW-0472">Membrane</keyword>
<keyword evidence="3 6" id="KW-0812">Transmembrane</keyword>
<dbReference type="PANTHER" id="PTHR30250:SF11">
    <property type="entry name" value="O-ANTIGEN TRANSPORTER-RELATED"/>
    <property type="match status" value="1"/>
</dbReference>
<feature type="transmembrane region" description="Helical" evidence="6">
    <location>
        <begin position="376"/>
        <end position="396"/>
    </location>
</feature>
<feature type="transmembrane region" description="Helical" evidence="6">
    <location>
        <begin position="31"/>
        <end position="52"/>
    </location>
</feature>
<evidence type="ECO:0000256" key="1">
    <source>
        <dbReference type="ARBA" id="ARBA00004651"/>
    </source>
</evidence>
<proteinExistence type="predicted"/>
<feature type="transmembrane region" description="Helical" evidence="6">
    <location>
        <begin position="102"/>
        <end position="122"/>
    </location>
</feature>
<evidence type="ECO:0000256" key="5">
    <source>
        <dbReference type="ARBA" id="ARBA00023136"/>
    </source>
</evidence>
<evidence type="ECO:0000313" key="7">
    <source>
        <dbReference type="EMBL" id="MFC5269957.1"/>
    </source>
</evidence>
<feature type="transmembrane region" description="Helical" evidence="6">
    <location>
        <begin position="134"/>
        <end position="158"/>
    </location>
</feature>
<keyword evidence="8" id="KW-1185">Reference proteome</keyword>
<dbReference type="InterPro" id="IPR002797">
    <property type="entry name" value="Polysacc_synth"/>
</dbReference>
<comment type="caution">
    <text evidence="7">The sequence shown here is derived from an EMBL/GenBank/DDBJ whole genome shotgun (WGS) entry which is preliminary data.</text>
</comment>
<evidence type="ECO:0000313" key="8">
    <source>
        <dbReference type="Proteomes" id="UP001596161"/>
    </source>
</evidence>
<protein>
    <submittedName>
        <fullName evidence="7">Oligosaccharide flippase family protein</fullName>
    </submittedName>
</protein>
<keyword evidence="2" id="KW-1003">Cell membrane</keyword>
<feature type="transmembrane region" description="Helical" evidence="6">
    <location>
        <begin position="408"/>
        <end position="426"/>
    </location>
</feature>
<dbReference type="Proteomes" id="UP001596161">
    <property type="component" value="Unassembled WGS sequence"/>
</dbReference>
<dbReference type="EMBL" id="JBHSKT010000002">
    <property type="protein sequence ID" value="MFC5269957.1"/>
    <property type="molecule type" value="Genomic_DNA"/>
</dbReference>
<feature type="transmembrane region" description="Helical" evidence="6">
    <location>
        <begin position="248"/>
        <end position="267"/>
    </location>
</feature>
<gene>
    <name evidence="7" type="ORF">ACFPIB_04995</name>
</gene>
<feature type="transmembrane region" description="Helical" evidence="6">
    <location>
        <begin position="432"/>
        <end position="457"/>
    </location>
</feature>
<reference evidence="8" key="1">
    <citation type="journal article" date="2019" name="Int. J. Syst. Evol. Microbiol.">
        <title>The Global Catalogue of Microorganisms (GCM) 10K type strain sequencing project: providing services to taxonomists for standard genome sequencing and annotation.</title>
        <authorList>
            <consortium name="The Broad Institute Genomics Platform"/>
            <consortium name="The Broad Institute Genome Sequencing Center for Infectious Disease"/>
            <person name="Wu L."/>
            <person name="Ma J."/>
        </authorList>
    </citation>
    <scope>NUCLEOTIDE SEQUENCE [LARGE SCALE GENOMIC DNA]</scope>
    <source>
        <strain evidence="8">KACC 12602</strain>
    </source>
</reference>
<feature type="transmembrane region" description="Helical" evidence="6">
    <location>
        <begin position="323"/>
        <end position="341"/>
    </location>
</feature>
<evidence type="ECO:0000256" key="2">
    <source>
        <dbReference type="ARBA" id="ARBA00022475"/>
    </source>
</evidence>
<dbReference type="RefSeq" id="WP_378016394.1">
    <property type="nucleotide sequence ID" value="NZ_JBHSKT010000002.1"/>
</dbReference>
<evidence type="ECO:0000256" key="6">
    <source>
        <dbReference type="SAM" id="Phobius"/>
    </source>
</evidence>
<keyword evidence="4 6" id="KW-1133">Transmembrane helix</keyword>
<accession>A0ABW0E6F0</accession>
<evidence type="ECO:0000256" key="3">
    <source>
        <dbReference type="ARBA" id="ARBA00022692"/>
    </source>
</evidence>
<comment type="subcellular location">
    <subcellularLocation>
        <location evidence="1">Cell membrane</location>
        <topology evidence="1">Multi-pass membrane protein</topology>
    </subcellularLocation>
</comment>
<dbReference type="Pfam" id="PF01943">
    <property type="entry name" value="Polysacc_synt"/>
    <property type="match status" value="1"/>
</dbReference>
<name>A0ABW0E6F0_9BACT</name>
<feature type="transmembrane region" description="Helical" evidence="6">
    <location>
        <begin position="279"/>
        <end position="303"/>
    </location>
</feature>
<evidence type="ECO:0000256" key="4">
    <source>
        <dbReference type="ARBA" id="ARBA00022989"/>
    </source>
</evidence>
<feature type="transmembrane region" description="Helical" evidence="6">
    <location>
        <begin position="73"/>
        <end position="96"/>
    </location>
</feature>
<organism evidence="7 8">
    <name type="scientific">Adhaeribacter terreus</name>
    <dbReference type="NCBI Taxonomy" id="529703"/>
    <lineage>
        <taxon>Bacteria</taxon>
        <taxon>Pseudomonadati</taxon>
        <taxon>Bacteroidota</taxon>
        <taxon>Cytophagia</taxon>
        <taxon>Cytophagales</taxon>
        <taxon>Hymenobacteraceae</taxon>
        <taxon>Adhaeribacter</taxon>
    </lineage>
</organism>